<evidence type="ECO:0000313" key="3">
    <source>
        <dbReference type="EMBL" id="WUT48808.1"/>
    </source>
</evidence>
<keyword evidence="2" id="KW-1133">Transmembrane helix</keyword>
<dbReference type="Proteomes" id="UP001432168">
    <property type="component" value="Chromosome"/>
</dbReference>
<dbReference type="RefSeq" id="WP_329272313.1">
    <property type="nucleotide sequence ID" value="NZ_CP108992.1"/>
</dbReference>
<feature type="compositionally biased region" description="Basic and acidic residues" evidence="1">
    <location>
        <begin position="55"/>
        <end position="70"/>
    </location>
</feature>
<name>A0ABZ1X9H7_9ACTN</name>
<organism evidence="3 4">
    <name type="scientific">Streptomyces pseudovenezuelae</name>
    <dbReference type="NCBI Taxonomy" id="67350"/>
    <lineage>
        <taxon>Bacteria</taxon>
        <taxon>Bacillati</taxon>
        <taxon>Actinomycetota</taxon>
        <taxon>Actinomycetes</taxon>
        <taxon>Kitasatosporales</taxon>
        <taxon>Streptomycetaceae</taxon>
        <taxon>Streptomyces</taxon>
        <taxon>Streptomyces aurantiacus group</taxon>
    </lineage>
</organism>
<feature type="region of interest" description="Disordered" evidence="1">
    <location>
        <begin position="42"/>
        <end position="70"/>
    </location>
</feature>
<accession>A0ABZ1X9H7</accession>
<keyword evidence="2" id="KW-0812">Transmembrane</keyword>
<sequence length="70" mass="7836">MGTSLTPEFWERFILLLFAAMGVTIVLTAFFDALALRVARRRAQMPPTPPTAQVRESRPAAKDRRTPVGH</sequence>
<gene>
    <name evidence="3" type="ORF">OG929_43925</name>
</gene>
<reference evidence="3" key="1">
    <citation type="submission" date="2022-10" db="EMBL/GenBank/DDBJ databases">
        <title>The complete genomes of actinobacterial strains from the NBC collection.</title>
        <authorList>
            <person name="Joergensen T.S."/>
            <person name="Alvarez Arevalo M."/>
            <person name="Sterndorff E.B."/>
            <person name="Faurdal D."/>
            <person name="Vuksanovic O."/>
            <person name="Mourched A.-S."/>
            <person name="Charusanti P."/>
            <person name="Shaw S."/>
            <person name="Blin K."/>
            <person name="Weber T."/>
        </authorList>
    </citation>
    <scope>NUCLEOTIDE SEQUENCE</scope>
    <source>
        <strain evidence="3">NBC_00686</strain>
    </source>
</reference>
<feature type="transmembrane region" description="Helical" evidence="2">
    <location>
        <begin position="13"/>
        <end position="36"/>
    </location>
</feature>
<evidence type="ECO:0000313" key="4">
    <source>
        <dbReference type="Proteomes" id="UP001432168"/>
    </source>
</evidence>
<keyword evidence="2" id="KW-0472">Membrane</keyword>
<evidence type="ECO:0000256" key="2">
    <source>
        <dbReference type="SAM" id="Phobius"/>
    </source>
</evidence>
<evidence type="ECO:0000256" key="1">
    <source>
        <dbReference type="SAM" id="MobiDB-lite"/>
    </source>
</evidence>
<dbReference type="EMBL" id="CP109011">
    <property type="protein sequence ID" value="WUT48808.1"/>
    <property type="molecule type" value="Genomic_DNA"/>
</dbReference>
<proteinExistence type="predicted"/>
<keyword evidence="4" id="KW-1185">Reference proteome</keyword>
<protein>
    <submittedName>
        <fullName evidence="3">Uncharacterized protein</fullName>
    </submittedName>
</protein>